<evidence type="ECO:0008006" key="4">
    <source>
        <dbReference type="Google" id="ProtNLM"/>
    </source>
</evidence>
<accession>A0ABD3FDS9</accession>
<gene>
    <name evidence="2" type="ORF">V7S43_010971</name>
</gene>
<comment type="caution">
    <text evidence="2">The sequence shown here is derived from an EMBL/GenBank/DDBJ whole genome shotgun (WGS) entry which is preliminary data.</text>
</comment>
<sequence>MALTKSQPVEPGEGPRSCNNESHLTISSYERQDYPESSAKTSKTVDALLNTDAFVLDGEWFYDAVAVEGEDAFTSMNENTTFAYWGLQVDSKTQMVYYFSHSHPEEMQWLPPANLIHPDTHEVLLWDSSIQWSYYYNPQVGRQVAGTVLEPLTKHFFTDQGEQVAG</sequence>
<dbReference type="AlphaFoldDB" id="A0ABD3FDS9"/>
<organism evidence="2 3">
    <name type="scientific">Phytophthora oleae</name>
    <dbReference type="NCBI Taxonomy" id="2107226"/>
    <lineage>
        <taxon>Eukaryota</taxon>
        <taxon>Sar</taxon>
        <taxon>Stramenopiles</taxon>
        <taxon>Oomycota</taxon>
        <taxon>Peronosporomycetes</taxon>
        <taxon>Peronosporales</taxon>
        <taxon>Peronosporaceae</taxon>
        <taxon>Phytophthora</taxon>
    </lineage>
</organism>
<evidence type="ECO:0000313" key="2">
    <source>
        <dbReference type="EMBL" id="KAL3664085.1"/>
    </source>
</evidence>
<evidence type="ECO:0000313" key="3">
    <source>
        <dbReference type="Proteomes" id="UP001632037"/>
    </source>
</evidence>
<dbReference type="EMBL" id="JBIMZQ010000025">
    <property type="protein sequence ID" value="KAL3664085.1"/>
    <property type="molecule type" value="Genomic_DNA"/>
</dbReference>
<keyword evidence="3" id="KW-1185">Reference proteome</keyword>
<proteinExistence type="predicted"/>
<name>A0ABD3FDS9_9STRA</name>
<feature type="compositionally biased region" description="Polar residues" evidence="1">
    <location>
        <begin position="17"/>
        <end position="29"/>
    </location>
</feature>
<protein>
    <recommendedName>
        <fullName evidence="4">WW domain-containing protein</fullName>
    </recommendedName>
</protein>
<evidence type="ECO:0000256" key="1">
    <source>
        <dbReference type="SAM" id="MobiDB-lite"/>
    </source>
</evidence>
<feature type="region of interest" description="Disordered" evidence="1">
    <location>
        <begin position="1"/>
        <end position="41"/>
    </location>
</feature>
<dbReference type="Proteomes" id="UP001632037">
    <property type="component" value="Unassembled WGS sequence"/>
</dbReference>
<reference evidence="2 3" key="1">
    <citation type="submission" date="2024-09" db="EMBL/GenBank/DDBJ databases">
        <title>Genome sequencing and assembly of Phytophthora oleae, isolate VK10A, causative agent of rot of olive drupes.</title>
        <authorList>
            <person name="Conti Taguali S."/>
            <person name="Riolo M."/>
            <person name="La Spada F."/>
            <person name="Cacciola S.O."/>
            <person name="Dionisio G."/>
        </authorList>
    </citation>
    <scope>NUCLEOTIDE SEQUENCE [LARGE SCALE GENOMIC DNA]</scope>
    <source>
        <strain evidence="2 3">VK10A</strain>
    </source>
</reference>